<comment type="caution">
    <text evidence="9">The sequence shown here is derived from an EMBL/GenBank/DDBJ whole genome shotgun (WGS) entry which is preliminary data.</text>
</comment>
<feature type="compositionally biased region" description="Low complexity" evidence="5">
    <location>
        <begin position="387"/>
        <end position="415"/>
    </location>
</feature>
<dbReference type="GO" id="GO:0005789">
    <property type="term" value="C:endoplasmic reticulum membrane"/>
    <property type="evidence" value="ECO:0007669"/>
    <property type="project" value="TreeGrafter"/>
</dbReference>
<evidence type="ECO:0000259" key="8">
    <source>
        <dbReference type="Pfam" id="PF25041"/>
    </source>
</evidence>
<feature type="domain" description="E3 UFM1-protein ligase 1-like" evidence="7">
    <location>
        <begin position="543"/>
        <end position="657"/>
    </location>
</feature>
<dbReference type="GO" id="GO:0032434">
    <property type="term" value="P:regulation of proteasomal ubiquitin-dependent protein catabolic process"/>
    <property type="evidence" value="ECO:0007669"/>
    <property type="project" value="TreeGrafter"/>
</dbReference>
<dbReference type="FunCoup" id="D3B4T9">
    <property type="interactions" value="263"/>
</dbReference>
<dbReference type="OMA" id="CILHASG"/>
<feature type="domain" description="E3 UFM1-protein ligase-like C-terminal" evidence="8">
    <location>
        <begin position="663"/>
        <end position="766"/>
    </location>
</feature>
<protein>
    <recommendedName>
        <fullName evidence="11">E3 UFM1-protein ligase 1 homolog</fullName>
    </recommendedName>
</protein>
<dbReference type="GO" id="GO:0061666">
    <property type="term" value="F:UFM1 ligase activity"/>
    <property type="evidence" value="ECO:0007669"/>
    <property type="project" value="InterPro"/>
</dbReference>
<dbReference type="Pfam" id="PF25041">
    <property type="entry name" value="UFL1_C"/>
    <property type="match status" value="1"/>
</dbReference>
<dbReference type="PANTHER" id="PTHR31057:SF0">
    <property type="entry name" value="E3 UFM1-PROTEIN LIGASE 1"/>
    <property type="match status" value="1"/>
</dbReference>
<evidence type="ECO:0000256" key="4">
    <source>
        <dbReference type="SAM" id="Coils"/>
    </source>
</evidence>
<evidence type="ECO:0000256" key="5">
    <source>
        <dbReference type="SAM" id="MobiDB-lite"/>
    </source>
</evidence>
<dbReference type="InterPro" id="IPR056761">
    <property type="entry name" value="Ufl1-like_C"/>
</dbReference>
<reference evidence="9 10" key="1">
    <citation type="journal article" date="2011" name="Genome Res.">
        <title>Phylogeny-wide analysis of social amoeba genomes highlights ancient origins for complex intercellular communication.</title>
        <authorList>
            <person name="Heidel A.J."/>
            <person name="Lawal H.M."/>
            <person name="Felder M."/>
            <person name="Schilde C."/>
            <person name="Helps N.R."/>
            <person name="Tunggal B."/>
            <person name="Rivero F."/>
            <person name="John U."/>
            <person name="Schleicher M."/>
            <person name="Eichinger L."/>
            <person name="Platzer M."/>
            <person name="Noegel A.A."/>
            <person name="Schaap P."/>
            <person name="Gloeckner G."/>
        </authorList>
    </citation>
    <scope>NUCLEOTIDE SEQUENCE [LARGE SCALE GENOMIC DNA]</scope>
    <source>
        <strain evidence="10">ATCC 26659 / Pp 5 / PN500</strain>
    </source>
</reference>
<feature type="coiled-coil region" evidence="4">
    <location>
        <begin position="482"/>
        <end position="509"/>
    </location>
</feature>
<dbReference type="Pfam" id="PF25870">
    <property type="entry name" value="WHD_UFL1_5th"/>
    <property type="match status" value="1"/>
</dbReference>
<gene>
    <name evidence="9" type="ORF">PPL_03415</name>
</gene>
<evidence type="ECO:0000313" key="9">
    <source>
        <dbReference type="EMBL" id="EFA84337.1"/>
    </source>
</evidence>
<evidence type="ECO:0000259" key="7">
    <source>
        <dbReference type="Pfam" id="PF23659"/>
    </source>
</evidence>
<dbReference type="STRING" id="670386.D3B4T9"/>
<dbReference type="InParanoid" id="D3B4T9"/>
<dbReference type="InterPro" id="IPR018611">
    <property type="entry name" value="Ufl1"/>
</dbReference>
<keyword evidence="4" id="KW-0175">Coiled coil</keyword>
<dbReference type="Pfam" id="PF09743">
    <property type="entry name" value="E3_UFM1_ligase"/>
    <property type="match status" value="1"/>
</dbReference>
<dbReference type="InterPro" id="IPR056579">
    <property type="entry name" value="Ufl1_N"/>
</dbReference>
<evidence type="ECO:0000256" key="2">
    <source>
        <dbReference type="ARBA" id="ARBA00022679"/>
    </source>
</evidence>
<evidence type="ECO:0000256" key="3">
    <source>
        <dbReference type="ARBA" id="ARBA00022786"/>
    </source>
</evidence>
<feature type="region of interest" description="Disordered" evidence="5">
    <location>
        <begin position="387"/>
        <end position="482"/>
    </location>
</feature>
<evidence type="ECO:0000259" key="6">
    <source>
        <dbReference type="Pfam" id="PF09743"/>
    </source>
</evidence>
<feature type="compositionally biased region" description="Basic residues" evidence="5">
    <location>
        <begin position="437"/>
        <end position="451"/>
    </location>
</feature>
<proteinExistence type="inferred from homology"/>
<accession>D3B4T9</accession>
<dbReference type="EMBL" id="ADBJ01000010">
    <property type="protein sequence ID" value="EFA84337.1"/>
    <property type="molecule type" value="Genomic_DNA"/>
</dbReference>
<keyword evidence="3" id="KW-0833">Ubl conjugation pathway</keyword>
<evidence type="ECO:0000313" key="10">
    <source>
        <dbReference type="Proteomes" id="UP000001396"/>
    </source>
</evidence>
<dbReference type="GO" id="GO:1990592">
    <property type="term" value="P:protein K69-linked ufmylation"/>
    <property type="evidence" value="ECO:0007669"/>
    <property type="project" value="TreeGrafter"/>
</dbReference>
<evidence type="ECO:0000256" key="1">
    <source>
        <dbReference type="ARBA" id="ARBA00010789"/>
    </source>
</evidence>
<dbReference type="Proteomes" id="UP000001396">
    <property type="component" value="Unassembled WGS sequence"/>
</dbReference>
<sequence>MDELELLRQRLVSVQKEQTSQKLSERNCIEIISKMIELKMIDMINTSGGKEFVTPKQLENEIRDEILASGGRVVVSDLQPLLKVDLTYIQEKVNYIVSRDRSMQLYYGEILTRYYLDSVVEEIHETLQEVGRLDINDLSQRFNLNVEILSDAINLRLGKLIQGVFDSDILYTQAHVNRHKSKVCGLFTSVTKPTNISSLCKQYQMNERLFHSQLAELIQSKRINGQIQGKASQAEFIPTIFSQSRSKWIDSFFTQNSYIQYSTLTQLQIPDPTSYLKNTYKNGVALSSCFVSGYIIENVDSFITEIIANSGWMDVSTLVPSSLGNKDVAMVIDSCPAMKDKNNRQAIVLNDFFIVSQSFVDRCFVLLEKMIQTKVEKQAIIQESIATSSGTTATSQSQSKLSDSTDSTSSKSSGKQSGGGGGKKSKQQQIEDERPTKQKGGKKGGSKKGGKRTNDDSDDEDDFTSSKQQQQSKKKTSQTPKVDHLSDIIQILTKSFENMEEELIQALAQYLRPKVNQIWETLVKEAKEKLETETIKSRKGQQQELANAFNTLYQNALLFKKGLEDLDPASTVLHKHLLKTVCTNLANLVVEINGSYHMVENCNCDTPAQRSAVISQLPTAIAKNLEKLIKCLTKDTVNDFMDTLESVCEQSQIHLKSLDKKSEKNLLESHQKELYEQLQNDQDIGNQFQAIVLLLYIKYKKHLVHISPRSIGTLVQTLSQQELIPDQQLLKTLTEAQQDVVNFIINKSEKKEDEESLTKKLDILKNALHVPTSTTTTSS</sequence>
<dbReference type="PANTHER" id="PTHR31057">
    <property type="entry name" value="E3 UFM1-PROTEIN LIGASE 1"/>
    <property type="match status" value="1"/>
</dbReference>
<comment type="similarity">
    <text evidence="1">Belongs to the UFL1 family.</text>
</comment>
<keyword evidence="10" id="KW-1185">Reference proteome</keyword>
<organism evidence="9 10">
    <name type="scientific">Heterostelium pallidum (strain ATCC 26659 / Pp 5 / PN500)</name>
    <name type="common">Cellular slime mold</name>
    <name type="synonym">Polysphondylium pallidum</name>
    <dbReference type="NCBI Taxonomy" id="670386"/>
    <lineage>
        <taxon>Eukaryota</taxon>
        <taxon>Amoebozoa</taxon>
        <taxon>Evosea</taxon>
        <taxon>Eumycetozoa</taxon>
        <taxon>Dictyostelia</taxon>
        <taxon>Acytosteliales</taxon>
        <taxon>Acytosteliaceae</taxon>
        <taxon>Heterostelium</taxon>
    </lineage>
</organism>
<dbReference type="GeneID" id="31358936"/>
<name>D3B4T9_HETP5</name>
<feature type="domain" description="E3 UFM1-protein ligase 1-like N-terminal" evidence="6">
    <location>
        <begin position="3"/>
        <end position="276"/>
    </location>
</feature>
<dbReference type="AlphaFoldDB" id="D3B4T9"/>
<evidence type="ECO:0008006" key="11">
    <source>
        <dbReference type="Google" id="ProtNLM"/>
    </source>
</evidence>
<dbReference type="GO" id="GO:0034976">
    <property type="term" value="P:response to endoplasmic reticulum stress"/>
    <property type="evidence" value="ECO:0007669"/>
    <property type="project" value="TreeGrafter"/>
</dbReference>
<keyword evidence="2" id="KW-0808">Transferase</keyword>
<dbReference type="RefSeq" id="XP_020436452.1">
    <property type="nucleotide sequence ID" value="XM_020574380.1"/>
</dbReference>
<dbReference type="Pfam" id="PF23659">
    <property type="entry name" value="UFL1"/>
    <property type="match status" value="1"/>
</dbReference>
<dbReference type="InterPro" id="IPR056580">
    <property type="entry name" value="Ufl1_dom"/>
</dbReference>